<sequence>MSDPDPDAPADTGYDEWADALAEGGYYIECANGHGNLPPRRVCPDCGSTDLSEEPLPDVGAVATFSEVHVAPSGFGEEPPYVTAVVDFGPVRVTGIVRELSADEIEIGTAVRPDVEHNDATDKRLVVFRPA</sequence>
<dbReference type="Proteomes" id="UP000826254">
    <property type="component" value="Chromosome"/>
</dbReference>
<gene>
    <name evidence="2" type="ORF">K6T50_13555</name>
</gene>
<proteinExistence type="predicted"/>
<name>A0A8T8WC10_9EURY</name>
<dbReference type="PANTHER" id="PTHR34075">
    <property type="entry name" value="BLR3430 PROTEIN"/>
    <property type="match status" value="1"/>
</dbReference>
<evidence type="ECO:0000313" key="3">
    <source>
        <dbReference type="Proteomes" id="UP000826254"/>
    </source>
</evidence>
<dbReference type="AlphaFoldDB" id="A0A8T8WC10"/>
<dbReference type="InterPro" id="IPR002878">
    <property type="entry name" value="ChsH2_C"/>
</dbReference>
<dbReference type="SUPFAM" id="SSF50249">
    <property type="entry name" value="Nucleic acid-binding proteins"/>
    <property type="match status" value="1"/>
</dbReference>
<dbReference type="PANTHER" id="PTHR34075:SF5">
    <property type="entry name" value="BLR3430 PROTEIN"/>
    <property type="match status" value="1"/>
</dbReference>
<protein>
    <submittedName>
        <fullName evidence="2">OB-fold domain-containing protein</fullName>
    </submittedName>
</protein>
<dbReference type="InterPro" id="IPR052513">
    <property type="entry name" value="Thioester_dehydratase-like"/>
</dbReference>
<dbReference type="GeneID" id="67179187"/>
<organism evidence="2 3">
    <name type="scientific">Halobaculum magnesiiphilum</name>
    <dbReference type="NCBI Taxonomy" id="1017351"/>
    <lineage>
        <taxon>Archaea</taxon>
        <taxon>Methanobacteriati</taxon>
        <taxon>Methanobacteriota</taxon>
        <taxon>Stenosarchaea group</taxon>
        <taxon>Halobacteria</taxon>
        <taxon>Halobacteriales</taxon>
        <taxon>Haloferacaceae</taxon>
        <taxon>Halobaculum</taxon>
    </lineage>
</organism>
<evidence type="ECO:0000313" key="2">
    <source>
        <dbReference type="EMBL" id="QZP37293.1"/>
    </source>
</evidence>
<dbReference type="RefSeq" id="WP_222607103.1">
    <property type="nucleotide sequence ID" value="NZ_CP081958.1"/>
</dbReference>
<evidence type="ECO:0000259" key="1">
    <source>
        <dbReference type="Pfam" id="PF01796"/>
    </source>
</evidence>
<dbReference type="Pfam" id="PF01796">
    <property type="entry name" value="OB_ChsH2_C"/>
    <property type="match status" value="1"/>
</dbReference>
<dbReference type="InterPro" id="IPR012340">
    <property type="entry name" value="NA-bd_OB-fold"/>
</dbReference>
<feature type="domain" description="ChsH2 C-terminal OB-fold" evidence="1">
    <location>
        <begin position="54"/>
        <end position="114"/>
    </location>
</feature>
<dbReference type="EMBL" id="CP081958">
    <property type="protein sequence ID" value="QZP37293.1"/>
    <property type="molecule type" value="Genomic_DNA"/>
</dbReference>
<reference evidence="2 3" key="1">
    <citation type="journal article" date="2021" name="Int. J. Syst. Evol. Microbiol.">
        <title>Halobaculum halophilum sp. nov. and Halobaculum salinum sp. nov., isolated from salt lake and saline soil.</title>
        <authorList>
            <person name="Cui H.L."/>
            <person name="Shi X.W."/>
            <person name="Yin X.M."/>
            <person name="Yang X.Y."/>
            <person name="Hou J."/>
            <person name="Zhu L."/>
        </authorList>
    </citation>
    <scope>NUCLEOTIDE SEQUENCE [LARGE SCALE GENOMIC DNA]</scope>
    <source>
        <strain evidence="2 3">NBRC 109044</strain>
    </source>
</reference>
<keyword evidence="3" id="KW-1185">Reference proteome</keyword>
<accession>A0A8T8WC10</accession>
<dbReference type="KEGG" id="hmp:K6T50_13555"/>